<evidence type="ECO:0000313" key="7">
    <source>
        <dbReference type="Proteomes" id="UP000266340"/>
    </source>
</evidence>
<dbReference type="PRINTS" id="PR00455">
    <property type="entry name" value="HTHTETR"/>
</dbReference>
<feature type="domain" description="HTH tetR-type" evidence="5">
    <location>
        <begin position="6"/>
        <end position="66"/>
    </location>
</feature>
<dbReference type="InterPro" id="IPR050109">
    <property type="entry name" value="HTH-type_TetR-like_transc_reg"/>
</dbReference>
<dbReference type="GO" id="GO:0045892">
    <property type="term" value="P:negative regulation of DNA-templated transcription"/>
    <property type="evidence" value="ECO:0007669"/>
    <property type="project" value="UniProtKB-ARBA"/>
</dbReference>
<comment type="caution">
    <text evidence="6">The sequence shown here is derived from an EMBL/GenBank/DDBJ whole genome shotgun (WGS) entry which is preliminary data.</text>
</comment>
<dbReference type="InterPro" id="IPR036271">
    <property type="entry name" value="Tet_transcr_reg_TetR-rel_C_sf"/>
</dbReference>
<name>A0A398CNF1_9BACL</name>
<dbReference type="PANTHER" id="PTHR30055:SF232">
    <property type="entry name" value="TRANSCRIPTIONAL REGULATOR, TETR FAMILY"/>
    <property type="match status" value="1"/>
</dbReference>
<evidence type="ECO:0000256" key="2">
    <source>
        <dbReference type="ARBA" id="ARBA00023125"/>
    </source>
</evidence>
<evidence type="ECO:0000256" key="1">
    <source>
        <dbReference type="ARBA" id="ARBA00023015"/>
    </source>
</evidence>
<keyword evidence="1" id="KW-0805">Transcription regulation</keyword>
<dbReference type="PROSITE" id="PS01081">
    <property type="entry name" value="HTH_TETR_1"/>
    <property type="match status" value="1"/>
</dbReference>
<dbReference type="InterPro" id="IPR009057">
    <property type="entry name" value="Homeodomain-like_sf"/>
</dbReference>
<organism evidence="6 7">
    <name type="scientific">Cohnella faecalis</name>
    <dbReference type="NCBI Taxonomy" id="2315694"/>
    <lineage>
        <taxon>Bacteria</taxon>
        <taxon>Bacillati</taxon>
        <taxon>Bacillota</taxon>
        <taxon>Bacilli</taxon>
        <taxon>Bacillales</taxon>
        <taxon>Paenibacillaceae</taxon>
        <taxon>Cohnella</taxon>
    </lineage>
</organism>
<dbReference type="GO" id="GO:0003677">
    <property type="term" value="F:DNA binding"/>
    <property type="evidence" value="ECO:0007669"/>
    <property type="project" value="UniProtKB-UniRule"/>
</dbReference>
<proteinExistence type="predicted"/>
<sequence length="194" mass="22238">MERKPPDRRKQVVEAANRSFSTFGYKATTMDQVAKLAGVGKGTIYTFFANKEELFGEIMGAMTRELRQVADETIVPGLSFVDNLMNVLNRLLDYRDRHELTVKLAQEVRDIGTPMAKEAMDALERAIVGYIARHVKIAVDEGEIKRCDENLTAYLMLKTYLAMTVESVHLREPMGKEQVLEHFRFYWMEGLAIR</sequence>
<gene>
    <name evidence="6" type="ORF">D3H35_09460</name>
</gene>
<accession>A0A398CNF1</accession>
<evidence type="ECO:0000259" key="5">
    <source>
        <dbReference type="PROSITE" id="PS50977"/>
    </source>
</evidence>
<dbReference type="RefSeq" id="WP_119148842.1">
    <property type="nucleotide sequence ID" value="NZ_JBHSOV010000021.1"/>
</dbReference>
<evidence type="ECO:0000256" key="4">
    <source>
        <dbReference type="PROSITE-ProRule" id="PRU00335"/>
    </source>
</evidence>
<dbReference type="SUPFAM" id="SSF46689">
    <property type="entry name" value="Homeodomain-like"/>
    <property type="match status" value="1"/>
</dbReference>
<evidence type="ECO:0000256" key="3">
    <source>
        <dbReference type="ARBA" id="ARBA00023163"/>
    </source>
</evidence>
<dbReference type="EMBL" id="QXJM01000030">
    <property type="protein sequence ID" value="RIE03770.1"/>
    <property type="molecule type" value="Genomic_DNA"/>
</dbReference>
<dbReference type="SUPFAM" id="SSF48498">
    <property type="entry name" value="Tetracyclin repressor-like, C-terminal domain"/>
    <property type="match status" value="1"/>
</dbReference>
<dbReference type="PROSITE" id="PS50977">
    <property type="entry name" value="HTH_TETR_2"/>
    <property type="match status" value="1"/>
</dbReference>
<feature type="DNA-binding region" description="H-T-H motif" evidence="4">
    <location>
        <begin position="29"/>
        <end position="48"/>
    </location>
</feature>
<dbReference type="Pfam" id="PF00440">
    <property type="entry name" value="TetR_N"/>
    <property type="match status" value="1"/>
</dbReference>
<dbReference type="Gene3D" id="1.10.10.60">
    <property type="entry name" value="Homeodomain-like"/>
    <property type="match status" value="1"/>
</dbReference>
<keyword evidence="7" id="KW-1185">Reference proteome</keyword>
<reference evidence="6 7" key="1">
    <citation type="submission" date="2018-09" db="EMBL/GenBank/DDBJ databases">
        <title>Cohnella cavernae sp. nov., isolated from a karst cave.</title>
        <authorList>
            <person name="Zhu H."/>
        </authorList>
    </citation>
    <scope>NUCLEOTIDE SEQUENCE [LARGE SCALE GENOMIC DNA]</scope>
    <source>
        <strain evidence="6 7">K2E09-144</strain>
    </source>
</reference>
<dbReference type="PANTHER" id="PTHR30055">
    <property type="entry name" value="HTH-TYPE TRANSCRIPTIONAL REGULATOR RUTR"/>
    <property type="match status" value="1"/>
</dbReference>
<dbReference type="InterPro" id="IPR023772">
    <property type="entry name" value="DNA-bd_HTH_TetR-type_CS"/>
</dbReference>
<protein>
    <submittedName>
        <fullName evidence="6">TetR/AcrR family transcriptional regulator</fullName>
    </submittedName>
</protein>
<keyword evidence="3" id="KW-0804">Transcription</keyword>
<dbReference type="FunFam" id="1.10.10.60:FF:000141">
    <property type="entry name" value="TetR family transcriptional regulator"/>
    <property type="match status" value="1"/>
</dbReference>
<dbReference type="Proteomes" id="UP000266340">
    <property type="component" value="Unassembled WGS sequence"/>
</dbReference>
<dbReference type="InterPro" id="IPR001647">
    <property type="entry name" value="HTH_TetR"/>
</dbReference>
<dbReference type="AlphaFoldDB" id="A0A398CNF1"/>
<dbReference type="OrthoDB" id="9812484at2"/>
<keyword evidence="2 4" id="KW-0238">DNA-binding</keyword>
<evidence type="ECO:0000313" key="6">
    <source>
        <dbReference type="EMBL" id="RIE03770.1"/>
    </source>
</evidence>
<dbReference type="Gene3D" id="1.10.357.10">
    <property type="entry name" value="Tetracycline Repressor, domain 2"/>
    <property type="match status" value="1"/>
</dbReference>